<evidence type="ECO:0000256" key="1">
    <source>
        <dbReference type="SAM" id="MobiDB-lite"/>
    </source>
</evidence>
<dbReference type="RefSeq" id="XP_018032256.1">
    <property type="nucleotide sequence ID" value="XM_018180370.1"/>
</dbReference>
<feature type="region of interest" description="Disordered" evidence="1">
    <location>
        <begin position="176"/>
        <end position="206"/>
    </location>
</feature>
<dbReference type="GeneID" id="28763856"/>
<evidence type="ECO:0000313" key="3">
    <source>
        <dbReference type="Proteomes" id="UP000077069"/>
    </source>
</evidence>
<dbReference type="InParanoid" id="A0A177C3Z8"/>
<keyword evidence="3" id="KW-1185">Reference proteome</keyword>
<evidence type="ECO:0000313" key="2">
    <source>
        <dbReference type="EMBL" id="OAG01891.1"/>
    </source>
</evidence>
<feature type="compositionally biased region" description="Low complexity" evidence="1">
    <location>
        <begin position="176"/>
        <end position="192"/>
    </location>
</feature>
<dbReference type="EMBL" id="KV441556">
    <property type="protein sequence ID" value="OAG01891.1"/>
    <property type="molecule type" value="Genomic_DNA"/>
</dbReference>
<proteinExistence type="predicted"/>
<reference evidence="2 3" key="1">
    <citation type="submission" date="2016-05" db="EMBL/GenBank/DDBJ databases">
        <title>Comparative analysis of secretome profiles of manganese(II)-oxidizing ascomycete fungi.</title>
        <authorList>
            <consortium name="DOE Joint Genome Institute"/>
            <person name="Zeiner C.A."/>
            <person name="Purvine S.O."/>
            <person name="Zink E.M."/>
            <person name="Wu S."/>
            <person name="Pasa-Tolic L."/>
            <person name="Chaput D.L."/>
            <person name="Haridas S."/>
            <person name="Grigoriev I.V."/>
            <person name="Santelli C.M."/>
            <person name="Hansel C.M."/>
        </authorList>
    </citation>
    <scope>NUCLEOTIDE SEQUENCE [LARGE SCALE GENOMIC DNA]</scope>
    <source>
        <strain evidence="2 3">AP3s5-JAC2a</strain>
    </source>
</reference>
<protein>
    <submittedName>
        <fullName evidence="2">Uncharacterized protein</fullName>
    </submittedName>
</protein>
<sequence>MTYGPSVEDDDGAIFAGLRLAPEAGKGEHGQMHAQHCVPCMNAGLSFTLHKRDPSRSYYARNSDARFARYLGCRLVRREHLIGGILLGQPRWLHSGRRWRRLQQAARLGSSVLCLARRERGTVMIGAGDLCRLAGCFRTVVCRRSGLGDVICGMFQMRRVLASWWREVVQRSAGAARAPASRAPSSEEGAASRGKELLSSSAGGDGQAIAPVRCKAGPECVETATQLATASAGTGTGIGCAVQLPPPGRATASAGGAARGRGGVGASIACGWLGWESPVSCVSFHRARPPSHWLPATPLGPAIMRPHPVLDRDCVRTATRRFFPSHIRFLGPNGCSLVLTTCRRVLLVSLYWLLRLGNNPTLFEHHFVPRYLATRIFSPGKAHHLDRSDIHS</sequence>
<organism evidence="2 3">
    <name type="scientific">Paraphaeosphaeria sporulosa</name>
    <dbReference type="NCBI Taxonomy" id="1460663"/>
    <lineage>
        <taxon>Eukaryota</taxon>
        <taxon>Fungi</taxon>
        <taxon>Dikarya</taxon>
        <taxon>Ascomycota</taxon>
        <taxon>Pezizomycotina</taxon>
        <taxon>Dothideomycetes</taxon>
        <taxon>Pleosporomycetidae</taxon>
        <taxon>Pleosporales</taxon>
        <taxon>Massarineae</taxon>
        <taxon>Didymosphaeriaceae</taxon>
        <taxon>Paraphaeosphaeria</taxon>
    </lineage>
</organism>
<gene>
    <name evidence="2" type="ORF">CC84DRAFT_1178872</name>
</gene>
<dbReference type="Proteomes" id="UP000077069">
    <property type="component" value="Unassembled WGS sequence"/>
</dbReference>
<name>A0A177C3Z8_9PLEO</name>
<accession>A0A177C3Z8</accession>
<dbReference type="AlphaFoldDB" id="A0A177C3Z8"/>